<organism evidence="2 3">
    <name type="scientific">Amycolatopsis taiwanensis</name>
    <dbReference type="NCBI Taxonomy" id="342230"/>
    <lineage>
        <taxon>Bacteria</taxon>
        <taxon>Bacillati</taxon>
        <taxon>Actinomycetota</taxon>
        <taxon>Actinomycetes</taxon>
        <taxon>Pseudonocardiales</taxon>
        <taxon>Pseudonocardiaceae</taxon>
        <taxon>Amycolatopsis</taxon>
    </lineage>
</organism>
<keyword evidence="3" id="KW-1185">Reference proteome</keyword>
<feature type="compositionally biased region" description="Low complexity" evidence="1">
    <location>
        <begin position="172"/>
        <end position="186"/>
    </location>
</feature>
<evidence type="ECO:0000313" key="2">
    <source>
        <dbReference type="EMBL" id="GLY67058.1"/>
    </source>
</evidence>
<evidence type="ECO:0000313" key="3">
    <source>
        <dbReference type="Proteomes" id="UP001165136"/>
    </source>
</evidence>
<gene>
    <name evidence="2" type="ORF">Atai01_36770</name>
</gene>
<dbReference type="AlphaFoldDB" id="A0A9W6VD95"/>
<sequence length="225" mass="23941">MELVAWLAGQHVYPAAPRGSRARIVWTGTQMAQDVEIEREQVTLGDYLLLAGFESPGGDRAAGLARSRGKRCSSNRCAKSWTGEAAARYRSQAHHIANLAIATSGAADTLKTAAEMASELVAGVRTIVRDVIASLVGYLLSLVVEKVASLGLATPSWSHRAFPPSAAPPARSPTSSSDSASPSATSLPFSLHCATSSTVSTRDLRTRPEQLISVRWSEKRRETAV</sequence>
<comment type="caution">
    <text evidence="2">The sequence shown here is derived from an EMBL/GenBank/DDBJ whole genome shotgun (WGS) entry which is preliminary data.</text>
</comment>
<evidence type="ECO:0000256" key="1">
    <source>
        <dbReference type="SAM" id="MobiDB-lite"/>
    </source>
</evidence>
<proteinExistence type="predicted"/>
<name>A0A9W6VD95_9PSEU</name>
<dbReference type="Proteomes" id="UP001165136">
    <property type="component" value="Unassembled WGS sequence"/>
</dbReference>
<protein>
    <submittedName>
        <fullName evidence="2">Uncharacterized protein</fullName>
    </submittedName>
</protein>
<dbReference type="EMBL" id="BSTI01000007">
    <property type="protein sequence ID" value="GLY67058.1"/>
    <property type="molecule type" value="Genomic_DNA"/>
</dbReference>
<dbReference type="RefSeq" id="WP_285487626.1">
    <property type="nucleotide sequence ID" value="NZ_BSTI01000007.1"/>
</dbReference>
<accession>A0A9W6VD95</accession>
<feature type="region of interest" description="Disordered" evidence="1">
    <location>
        <begin position="161"/>
        <end position="188"/>
    </location>
</feature>
<reference evidence="2" key="1">
    <citation type="submission" date="2023-03" db="EMBL/GenBank/DDBJ databases">
        <title>Amycolatopsis taiwanensis NBRC 103393.</title>
        <authorList>
            <person name="Ichikawa N."/>
            <person name="Sato H."/>
            <person name="Tonouchi N."/>
        </authorList>
    </citation>
    <scope>NUCLEOTIDE SEQUENCE</scope>
    <source>
        <strain evidence="2">NBRC 103393</strain>
    </source>
</reference>